<evidence type="ECO:0000313" key="3">
    <source>
        <dbReference type="Proteomes" id="UP000325945"/>
    </source>
</evidence>
<feature type="region of interest" description="Disordered" evidence="1">
    <location>
        <begin position="1"/>
        <end position="30"/>
    </location>
</feature>
<evidence type="ECO:0000313" key="2">
    <source>
        <dbReference type="EMBL" id="KAE8330478.1"/>
    </source>
</evidence>
<keyword evidence="3" id="KW-1185">Reference proteome</keyword>
<gene>
    <name evidence="2" type="ORF">BDV39DRAFT_170235</name>
</gene>
<dbReference type="AlphaFoldDB" id="A0A5N6XCC3"/>
<feature type="compositionally biased region" description="Basic residues" evidence="1">
    <location>
        <begin position="1"/>
        <end position="11"/>
    </location>
</feature>
<organism evidence="2 3">
    <name type="scientific">Aspergillus sergii</name>
    <dbReference type="NCBI Taxonomy" id="1034303"/>
    <lineage>
        <taxon>Eukaryota</taxon>
        <taxon>Fungi</taxon>
        <taxon>Dikarya</taxon>
        <taxon>Ascomycota</taxon>
        <taxon>Pezizomycotina</taxon>
        <taxon>Eurotiomycetes</taxon>
        <taxon>Eurotiomycetidae</taxon>
        <taxon>Eurotiales</taxon>
        <taxon>Aspergillaceae</taxon>
        <taxon>Aspergillus</taxon>
        <taxon>Aspergillus subgen. Circumdati</taxon>
    </lineage>
</organism>
<protein>
    <submittedName>
        <fullName evidence="2">Uncharacterized protein</fullName>
    </submittedName>
</protein>
<reference evidence="3" key="1">
    <citation type="submission" date="2019-04" db="EMBL/GenBank/DDBJ databases">
        <title>Friends and foes A comparative genomics studyof 23 Aspergillus species from section Flavi.</title>
        <authorList>
            <consortium name="DOE Joint Genome Institute"/>
            <person name="Kjaerbolling I."/>
            <person name="Vesth T."/>
            <person name="Frisvad J.C."/>
            <person name="Nybo J.L."/>
            <person name="Theobald S."/>
            <person name="Kildgaard S."/>
            <person name="Isbrandt T."/>
            <person name="Kuo A."/>
            <person name="Sato A."/>
            <person name="Lyhne E.K."/>
            <person name="Kogle M.E."/>
            <person name="Wiebenga A."/>
            <person name="Kun R.S."/>
            <person name="Lubbers R.J."/>
            <person name="Makela M.R."/>
            <person name="Barry K."/>
            <person name="Chovatia M."/>
            <person name="Clum A."/>
            <person name="Daum C."/>
            <person name="Haridas S."/>
            <person name="He G."/>
            <person name="LaButti K."/>
            <person name="Lipzen A."/>
            <person name="Mondo S."/>
            <person name="Riley R."/>
            <person name="Salamov A."/>
            <person name="Simmons B.A."/>
            <person name="Magnuson J.K."/>
            <person name="Henrissat B."/>
            <person name="Mortensen U.H."/>
            <person name="Larsen T.O."/>
            <person name="Devries R.P."/>
            <person name="Grigoriev I.V."/>
            <person name="Machida M."/>
            <person name="Baker S.E."/>
            <person name="Andersen M.R."/>
        </authorList>
    </citation>
    <scope>NUCLEOTIDE SEQUENCE [LARGE SCALE GENOMIC DNA]</scope>
    <source>
        <strain evidence="3">CBS 130017</strain>
    </source>
</reference>
<accession>A0A5N6XCC3</accession>
<name>A0A5N6XCC3_9EURO</name>
<proteinExistence type="predicted"/>
<sequence>MQHCPLTRHKKLDKDHTRTTEPSVKVKRNKKRWQSVPVFDFGKNSNTELPISQLDKSLPETKIAVRLITDSGRHPVATNTPTR</sequence>
<dbReference type="Proteomes" id="UP000325945">
    <property type="component" value="Unassembled WGS sequence"/>
</dbReference>
<evidence type="ECO:0000256" key="1">
    <source>
        <dbReference type="SAM" id="MobiDB-lite"/>
    </source>
</evidence>
<dbReference type="EMBL" id="ML741773">
    <property type="protein sequence ID" value="KAE8330478.1"/>
    <property type="molecule type" value="Genomic_DNA"/>
</dbReference>